<dbReference type="GO" id="GO:0016020">
    <property type="term" value="C:membrane"/>
    <property type="evidence" value="ECO:0007669"/>
    <property type="project" value="TreeGrafter"/>
</dbReference>
<dbReference type="Pfam" id="PF00403">
    <property type="entry name" value="HMA"/>
    <property type="match status" value="1"/>
</dbReference>
<dbReference type="AlphaFoldDB" id="A0AAE0FPB9"/>
<evidence type="ECO:0000259" key="5">
    <source>
        <dbReference type="PROSITE" id="PS50846"/>
    </source>
</evidence>
<evidence type="ECO:0000313" key="7">
    <source>
        <dbReference type="Proteomes" id="UP001190700"/>
    </source>
</evidence>
<dbReference type="GO" id="GO:0005507">
    <property type="term" value="F:copper ion binding"/>
    <property type="evidence" value="ECO:0007669"/>
    <property type="project" value="TreeGrafter"/>
</dbReference>
<dbReference type="InterPro" id="IPR017969">
    <property type="entry name" value="Heavy-metal-associated_CS"/>
</dbReference>
<keyword evidence="4" id="KW-0812">Transmembrane</keyword>
<name>A0AAE0FPB9_9CHLO</name>
<keyword evidence="4" id="KW-0472">Membrane</keyword>
<keyword evidence="7" id="KW-1185">Reference proteome</keyword>
<keyword evidence="2" id="KW-1278">Translocase</keyword>
<reference evidence="6 7" key="1">
    <citation type="journal article" date="2015" name="Genome Biol. Evol.">
        <title>Comparative Genomics of a Bacterivorous Green Alga Reveals Evolutionary Causalities and Consequences of Phago-Mixotrophic Mode of Nutrition.</title>
        <authorList>
            <person name="Burns J.A."/>
            <person name="Paasch A."/>
            <person name="Narechania A."/>
            <person name="Kim E."/>
        </authorList>
    </citation>
    <scope>NUCLEOTIDE SEQUENCE [LARGE SCALE GENOMIC DNA]</scope>
    <source>
        <strain evidence="6 7">PLY_AMNH</strain>
    </source>
</reference>
<dbReference type="PROSITE" id="PS50846">
    <property type="entry name" value="HMA_2"/>
    <property type="match status" value="1"/>
</dbReference>
<evidence type="ECO:0000313" key="6">
    <source>
        <dbReference type="EMBL" id="KAK3263546.1"/>
    </source>
</evidence>
<feature type="transmembrane region" description="Helical" evidence="4">
    <location>
        <begin position="269"/>
        <end position="290"/>
    </location>
</feature>
<dbReference type="InterPro" id="IPR036163">
    <property type="entry name" value="HMA_dom_sf"/>
</dbReference>
<dbReference type="EMBL" id="LGRX02015287">
    <property type="protein sequence ID" value="KAK3263546.1"/>
    <property type="molecule type" value="Genomic_DNA"/>
</dbReference>
<keyword evidence="4" id="KW-1133">Transmembrane helix</keyword>
<feature type="region of interest" description="Disordered" evidence="3">
    <location>
        <begin position="72"/>
        <end position="92"/>
    </location>
</feature>
<dbReference type="PANTHER" id="PTHR43520:SF19">
    <property type="entry name" value="COPPER-TRANSPORTING ATPASE PAA2, CHLOROPLASTIC"/>
    <property type="match status" value="1"/>
</dbReference>
<dbReference type="Gene3D" id="2.70.150.10">
    <property type="entry name" value="Calcium-transporting ATPase, cytoplasmic transduction domain A"/>
    <property type="match status" value="1"/>
</dbReference>
<dbReference type="PROSITE" id="PS01047">
    <property type="entry name" value="HMA_1"/>
    <property type="match status" value="1"/>
</dbReference>
<dbReference type="InterPro" id="IPR006121">
    <property type="entry name" value="HMA_dom"/>
</dbReference>
<feature type="domain" description="HMA" evidence="5">
    <location>
        <begin position="94"/>
        <end position="163"/>
    </location>
</feature>
<accession>A0AAE0FPB9</accession>
<organism evidence="6 7">
    <name type="scientific">Cymbomonas tetramitiformis</name>
    <dbReference type="NCBI Taxonomy" id="36881"/>
    <lineage>
        <taxon>Eukaryota</taxon>
        <taxon>Viridiplantae</taxon>
        <taxon>Chlorophyta</taxon>
        <taxon>Pyramimonadophyceae</taxon>
        <taxon>Pyramimonadales</taxon>
        <taxon>Pyramimonadaceae</taxon>
        <taxon>Cymbomonas</taxon>
    </lineage>
</organism>
<dbReference type="GO" id="GO:0055070">
    <property type="term" value="P:copper ion homeostasis"/>
    <property type="evidence" value="ECO:0007669"/>
    <property type="project" value="TreeGrafter"/>
</dbReference>
<dbReference type="Gene3D" id="3.30.70.100">
    <property type="match status" value="1"/>
</dbReference>
<evidence type="ECO:0000256" key="2">
    <source>
        <dbReference type="ARBA" id="ARBA00022967"/>
    </source>
</evidence>
<dbReference type="CDD" id="cd00371">
    <property type="entry name" value="HMA"/>
    <property type="match status" value="1"/>
</dbReference>
<feature type="transmembrane region" description="Helical" evidence="4">
    <location>
        <begin position="229"/>
        <end position="248"/>
    </location>
</feature>
<comment type="caution">
    <text evidence="6">The sequence shown here is derived from an EMBL/GenBank/DDBJ whole genome shotgun (WGS) entry which is preliminary data.</text>
</comment>
<feature type="transmembrane region" description="Helical" evidence="4">
    <location>
        <begin position="190"/>
        <end position="209"/>
    </location>
</feature>
<dbReference type="Proteomes" id="UP001190700">
    <property type="component" value="Unassembled WGS sequence"/>
</dbReference>
<sequence>MLRAAKTFSNGVLGTGVCRTLLCISMGSNSTRPCKQTPHGALRIVKRSLQGSRQFVAIRRIRSKSCPRLHTSAALLTSPPDETKPSPPPAEDQDVVLLDISGMKCAGCSSAVQRILDSRDDIARASVNLVTETAAIWPSPSSDAAIVADAAAATVSDRGFPTSVRPSGVAEAAEAAQQTKQAREDEIRQCNIDLAIAWTLAGVCLTSHLGHHLHHLGMHEYAHGELVTLIGAPWVGSLIAAVALAGPGRSLILEGWRALARGSPNMNSLVALGSTSAFALSALAVLLPALGWNSDFSEEPVMLLAVVLLGRALERQARNNASSDLRALASLLPQTSRLLVNNAAKEEDAPLEVVEVPTRVVRPGDMVQLCARRPGPDLGVLMRSPGCYQETAFRSMARLLFQHSPPSAAVINAGLGTGTALCGSDEEGP</sequence>
<evidence type="ECO:0000256" key="4">
    <source>
        <dbReference type="SAM" id="Phobius"/>
    </source>
</evidence>
<dbReference type="SUPFAM" id="SSF55008">
    <property type="entry name" value="HMA, heavy metal-associated domain"/>
    <property type="match status" value="1"/>
</dbReference>
<dbReference type="GO" id="GO:0043682">
    <property type="term" value="F:P-type divalent copper transporter activity"/>
    <property type="evidence" value="ECO:0007669"/>
    <property type="project" value="TreeGrafter"/>
</dbReference>
<proteinExistence type="predicted"/>
<gene>
    <name evidence="6" type="ORF">CYMTET_27654</name>
</gene>
<dbReference type="PANTHER" id="PTHR43520">
    <property type="entry name" value="ATP7, ISOFORM B"/>
    <property type="match status" value="1"/>
</dbReference>
<evidence type="ECO:0000256" key="3">
    <source>
        <dbReference type="SAM" id="MobiDB-lite"/>
    </source>
</evidence>
<keyword evidence="1" id="KW-0479">Metal-binding</keyword>
<evidence type="ECO:0000256" key="1">
    <source>
        <dbReference type="ARBA" id="ARBA00022723"/>
    </source>
</evidence>
<protein>
    <submittedName>
        <fullName evidence="6">P-type ATPase</fullName>
    </submittedName>
</protein>